<reference evidence="4 5" key="1">
    <citation type="submission" date="2016-06" db="EMBL/GenBank/DDBJ databases">
        <authorList>
            <person name="Kjaerup R.B."/>
            <person name="Dalgaard T.S."/>
            <person name="Juul-Madsen H.R."/>
        </authorList>
    </citation>
    <scope>NUCLEOTIDE SEQUENCE [LARGE SCALE GENOMIC DNA]</scope>
    <source>
        <strain evidence="4 5">E3012</strain>
    </source>
</reference>
<feature type="region of interest" description="Disordered" evidence="2">
    <location>
        <begin position="199"/>
        <end position="218"/>
    </location>
</feature>
<protein>
    <recommendedName>
        <fullName evidence="3">PPE domain-containing protein</fullName>
    </recommendedName>
</protein>
<dbReference type="Pfam" id="PF00823">
    <property type="entry name" value="PPE"/>
    <property type="match status" value="1"/>
</dbReference>
<feature type="compositionally biased region" description="Polar residues" evidence="2">
    <location>
        <begin position="206"/>
        <end position="218"/>
    </location>
</feature>
<comment type="similarity">
    <text evidence="1">Belongs to the mycobacterial PPE family.</text>
</comment>
<evidence type="ECO:0000259" key="3">
    <source>
        <dbReference type="Pfam" id="PF00823"/>
    </source>
</evidence>
<accession>A0A1B9CRQ3</accession>
<dbReference type="Gene3D" id="1.20.1260.20">
    <property type="entry name" value="PPE superfamily"/>
    <property type="match status" value="1"/>
</dbReference>
<evidence type="ECO:0000313" key="5">
    <source>
        <dbReference type="Proteomes" id="UP000092683"/>
    </source>
</evidence>
<feature type="domain" description="PPE" evidence="3">
    <location>
        <begin position="1"/>
        <end position="149"/>
    </location>
</feature>
<proteinExistence type="inferred from homology"/>
<dbReference type="InterPro" id="IPR000030">
    <property type="entry name" value="PPE_dom"/>
</dbReference>
<comment type="caution">
    <text evidence="4">The sequence shown here is derived from an EMBL/GenBank/DDBJ whole genome shotgun (WGS) entry which is preliminary data.</text>
</comment>
<evidence type="ECO:0000256" key="2">
    <source>
        <dbReference type="SAM" id="MobiDB-lite"/>
    </source>
</evidence>
<feature type="compositionally biased region" description="Polar residues" evidence="2">
    <location>
        <begin position="160"/>
        <end position="181"/>
    </location>
</feature>
<evidence type="ECO:0000313" key="4">
    <source>
        <dbReference type="EMBL" id="OCB45162.1"/>
    </source>
</evidence>
<name>A0A1B9CRQ3_MYCMA</name>
<dbReference type="Proteomes" id="UP000092683">
    <property type="component" value="Unassembled WGS sequence"/>
</dbReference>
<feature type="region of interest" description="Disordered" evidence="2">
    <location>
        <begin position="155"/>
        <end position="181"/>
    </location>
</feature>
<dbReference type="AlphaFoldDB" id="A0A1B9CRQ3"/>
<organism evidence="4 5">
    <name type="scientific">Mycobacterium malmoense</name>
    <dbReference type="NCBI Taxonomy" id="1780"/>
    <lineage>
        <taxon>Bacteria</taxon>
        <taxon>Bacillati</taxon>
        <taxon>Actinomycetota</taxon>
        <taxon>Actinomycetes</taxon>
        <taxon>Mycobacteriales</taxon>
        <taxon>Mycobacteriaceae</taxon>
        <taxon>Mycobacterium</taxon>
    </lineage>
</organism>
<dbReference type="GO" id="GO:0052572">
    <property type="term" value="P:response to host immune response"/>
    <property type="evidence" value="ECO:0007669"/>
    <property type="project" value="TreeGrafter"/>
</dbReference>
<gene>
    <name evidence="4" type="ORF">A5677_05325</name>
</gene>
<evidence type="ECO:0000256" key="1">
    <source>
        <dbReference type="ARBA" id="ARBA00010652"/>
    </source>
</evidence>
<dbReference type="PANTHER" id="PTHR46766:SF1">
    <property type="entry name" value="GLUTAMINE-RICH PROTEIN 2"/>
    <property type="match status" value="1"/>
</dbReference>
<dbReference type="EMBL" id="MBEE01000233">
    <property type="protein sequence ID" value="OCB45162.1"/>
    <property type="molecule type" value="Genomic_DNA"/>
</dbReference>
<dbReference type="SUPFAM" id="SSF140459">
    <property type="entry name" value="PE/PPE dimer-like"/>
    <property type="match status" value="1"/>
</dbReference>
<dbReference type="PANTHER" id="PTHR46766">
    <property type="entry name" value="GLUTAMINE-RICH PROTEIN 2"/>
    <property type="match status" value="1"/>
</dbReference>
<dbReference type="InterPro" id="IPR038332">
    <property type="entry name" value="PPE_sf"/>
</dbReference>
<sequence length="424" mass="41065">MYSGPGSGPMLAAAAGWDAVAAELESTAAGYSSELSSLTGMAWSGPSSMTMAGAAAPYVHWLSTAAVQAGQTAAQAYGAAAAYEAAFAMTVPPPVIAANRAQLMTLIATNFFGQNTPAIAATEAQYMEMWAQDAAAMYAYASAAQAASTLAPFSAPPPTTNSAGQADQARALTQTAGNTTSARTQSLVQMASTNATQQLTSTTTTDLPSGSSVTIDSGSTVTLQTGASTTVNPGTNGFASISGTFTTSTGADITDATFAAHHALTITSGSFTINSGTVTLNSGTVTINSGTLSVNSGSATVSPANGLASISGTFTTSTGADITDATFAAHHALTITSGTFTLNSGTVSTIDGTVTVNPGALTIGPASSSGGGGSATGGASSSSASGAPALGLLLASPGLSGNAGIQPQVDLQGLMSGAELAGAG</sequence>